<keyword evidence="6 7" id="KW-0472">Membrane</keyword>
<dbReference type="EMBL" id="JAILXK010000002">
    <property type="protein sequence ID" value="MBY4637325.1"/>
    <property type="molecule type" value="Genomic_DNA"/>
</dbReference>
<accession>A0ABS7ME64</accession>
<protein>
    <submittedName>
        <fullName evidence="8">Sulfate exporter family transporter</fullName>
    </submittedName>
</protein>
<feature type="transmembrane region" description="Helical" evidence="7">
    <location>
        <begin position="335"/>
        <end position="354"/>
    </location>
</feature>
<evidence type="ECO:0000256" key="3">
    <source>
        <dbReference type="ARBA" id="ARBA00022475"/>
    </source>
</evidence>
<dbReference type="Pfam" id="PF03601">
    <property type="entry name" value="Cons_hypoth698"/>
    <property type="match status" value="1"/>
</dbReference>
<dbReference type="Proteomes" id="UP001166571">
    <property type="component" value="Unassembled WGS sequence"/>
</dbReference>
<keyword evidence="4 7" id="KW-0812">Transmembrane</keyword>
<keyword evidence="3" id="KW-1003">Cell membrane</keyword>
<feature type="transmembrane region" description="Helical" evidence="7">
    <location>
        <begin position="145"/>
        <end position="167"/>
    </location>
</feature>
<keyword evidence="5 7" id="KW-1133">Transmembrane helix</keyword>
<evidence type="ECO:0000256" key="7">
    <source>
        <dbReference type="SAM" id="Phobius"/>
    </source>
</evidence>
<comment type="subcellular location">
    <subcellularLocation>
        <location evidence="1">Cell membrane</location>
        <topology evidence="1">Multi-pass membrane protein</topology>
    </subcellularLocation>
</comment>
<reference evidence="8" key="1">
    <citation type="submission" date="2021-08" db="EMBL/GenBank/DDBJ databases">
        <title>Sphingopyxis panaciterrulae sp. nov., isolated from the surface water of the Yellow Sea.</title>
        <authorList>
            <person name="Gao Z."/>
            <person name="Zhang D."/>
            <person name="Zhang A."/>
        </authorList>
    </citation>
    <scope>NUCLEOTIDE SEQUENCE</scope>
    <source>
        <strain evidence="8">XHP0097</strain>
    </source>
</reference>
<feature type="transmembrane region" description="Helical" evidence="7">
    <location>
        <begin position="36"/>
        <end position="53"/>
    </location>
</feature>
<evidence type="ECO:0000256" key="4">
    <source>
        <dbReference type="ARBA" id="ARBA00022692"/>
    </source>
</evidence>
<feature type="transmembrane region" description="Helical" evidence="7">
    <location>
        <begin position="307"/>
        <end position="328"/>
    </location>
</feature>
<comment type="caution">
    <text evidence="8">The sequence shown here is derived from an EMBL/GenBank/DDBJ whole genome shotgun (WGS) entry which is preliminary data.</text>
</comment>
<feature type="transmembrane region" description="Helical" evidence="7">
    <location>
        <begin position="59"/>
        <end position="75"/>
    </location>
</feature>
<comment type="similarity">
    <text evidence="2">Belongs to the UPF0324 family.</text>
</comment>
<evidence type="ECO:0000256" key="2">
    <source>
        <dbReference type="ARBA" id="ARBA00007977"/>
    </source>
</evidence>
<evidence type="ECO:0000256" key="6">
    <source>
        <dbReference type="ARBA" id="ARBA00023136"/>
    </source>
</evidence>
<sequence>MRTRDISEQAWPMAADLYGEMQLEAQPPARRRLRDYLPGALVTAIAALAAAWLADHYAVPLVLMGLLIGLALSFLSQDARTHAGLDLMSQTALRVGIVLLGARITAEQLANLGPLPFALLVGIMLAVILVTVASARLFAQDSHAALLAGGATAICGASAALALWSLIGDRRVDQARFTLTLVGITVASALAMTLYPVLAAQLGLDDRQAGFLIGASIHDVAQAIGGGFSYSAEAGEVATIVKLARVALLAPMLMLVALWIARQGGAAPTRRIPLRLPWFILGFLALVAVNSLVALPQPVRAGATTGAQALLLLAIVATAMKARLYLLLDQGWRSFAPIVVATLTSFLLALAAALTL</sequence>
<gene>
    <name evidence="8" type="ORF">K5P26_09265</name>
</gene>
<keyword evidence="9" id="KW-1185">Reference proteome</keyword>
<proteinExistence type="inferred from homology"/>
<name>A0ABS7ME64_9SPHN</name>
<evidence type="ECO:0000313" key="8">
    <source>
        <dbReference type="EMBL" id="MBY4637325.1"/>
    </source>
</evidence>
<evidence type="ECO:0000256" key="1">
    <source>
        <dbReference type="ARBA" id="ARBA00004651"/>
    </source>
</evidence>
<organism evidence="8 9">
    <name type="scientific">Sphingopyxis jiangsuensis</name>
    <dbReference type="NCBI Taxonomy" id="2871171"/>
    <lineage>
        <taxon>Bacteria</taxon>
        <taxon>Pseudomonadati</taxon>
        <taxon>Pseudomonadota</taxon>
        <taxon>Alphaproteobacteria</taxon>
        <taxon>Sphingomonadales</taxon>
        <taxon>Sphingomonadaceae</taxon>
        <taxon>Sphingopyxis</taxon>
    </lineage>
</organism>
<dbReference type="PANTHER" id="PTHR30106:SF2">
    <property type="entry name" value="UPF0324 INNER MEMBRANE PROTEIN YEIH"/>
    <property type="match status" value="1"/>
</dbReference>
<feature type="transmembrane region" description="Helical" evidence="7">
    <location>
        <begin position="273"/>
        <end position="295"/>
    </location>
</feature>
<dbReference type="InterPro" id="IPR018383">
    <property type="entry name" value="UPF0324_pro"/>
</dbReference>
<evidence type="ECO:0000313" key="9">
    <source>
        <dbReference type="Proteomes" id="UP001166571"/>
    </source>
</evidence>
<feature type="transmembrane region" description="Helical" evidence="7">
    <location>
        <begin position="117"/>
        <end position="138"/>
    </location>
</feature>
<feature type="transmembrane region" description="Helical" evidence="7">
    <location>
        <begin position="179"/>
        <end position="198"/>
    </location>
</feature>
<dbReference type="PANTHER" id="PTHR30106">
    <property type="entry name" value="INNER MEMBRANE PROTEIN YEIH-RELATED"/>
    <property type="match status" value="1"/>
</dbReference>
<evidence type="ECO:0000256" key="5">
    <source>
        <dbReference type="ARBA" id="ARBA00022989"/>
    </source>
</evidence>
<feature type="transmembrane region" description="Helical" evidence="7">
    <location>
        <begin position="243"/>
        <end position="261"/>
    </location>
</feature>